<feature type="binding site" evidence="2">
    <location>
        <position position="206"/>
    </location>
    <ligand>
        <name>Mg(2+)</name>
        <dbReference type="ChEBI" id="CHEBI:18420"/>
    </ligand>
</feature>
<reference evidence="3 4" key="1">
    <citation type="submission" date="2018-03" db="EMBL/GenBank/DDBJ databases">
        <title>Genomic Encyclopedia of Archaeal and Bacterial Type Strains, Phase II (KMG-II): from individual species to whole genera.</title>
        <authorList>
            <person name="Goeker M."/>
        </authorList>
    </citation>
    <scope>NUCLEOTIDE SEQUENCE [LARGE SCALE GENOMIC DNA]</scope>
    <source>
        <strain evidence="3 4">DSM 28057</strain>
    </source>
</reference>
<proteinExistence type="inferred from homology"/>
<feature type="binding site" evidence="2">
    <location>
        <begin position="20"/>
        <end position="23"/>
    </location>
    <ligand>
        <name>substrate</name>
    </ligand>
</feature>
<comment type="similarity">
    <text evidence="2">Belongs to the UPP synthase family.</text>
</comment>
<dbReference type="NCBIfam" id="TIGR00055">
    <property type="entry name" value="uppS"/>
    <property type="match status" value="1"/>
</dbReference>
<feature type="binding site" evidence="2">
    <location>
        <begin position="193"/>
        <end position="195"/>
    </location>
    <ligand>
        <name>substrate</name>
    </ligand>
</feature>
<feature type="active site" evidence="2">
    <location>
        <position position="19"/>
    </location>
</feature>
<dbReference type="GO" id="GO:0016094">
    <property type="term" value="P:polyprenol biosynthetic process"/>
    <property type="evidence" value="ECO:0007669"/>
    <property type="project" value="TreeGrafter"/>
</dbReference>
<name>A0A2P8E8H5_9BACT</name>
<comment type="cofactor">
    <cofactor evidence="2">
        <name>Mg(2+)</name>
        <dbReference type="ChEBI" id="CHEBI:18420"/>
    </cofactor>
    <text evidence="2">Binds 2 magnesium ions per subunit.</text>
</comment>
<sequence>MKELLDRNNIPQHIAIIMDGNGRWAQKKGAMRIFGHRNALTAVRESIEISAEIGVKFLTLYAFSTENWARPQDEVNALMEILISSITDEVPTMMKNNIRLSSIGDIKSLPSSAQAKLKEAKELTAQNTGLTVLLALSYSGRWEIENAFKEIVKKVVEGQISIEQINQQVIADHLDTKGVPDPELLIRTSGELRISNFLLWQLAYTELYFTEVLWPDFRKEHLLEAVLDYQRRERRFGKTTAQIKSKP</sequence>
<feature type="binding site" evidence="2">
    <location>
        <position position="24"/>
    </location>
    <ligand>
        <name>substrate</name>
    </ligand>
</feature>
<feature type="binding site" evidence="2">
    <location>
        <position position="19"/>
    </location>
    <ligand>
        <name>Mg(2+)</name>
        <dbReference type="ChEBI" id="CHEBI:18420"/>
    </ligand>
</feature>
<dbReference type="PROSITE" id="PS01066">
    <property type="entry name" value="UPP_SYNTHASE"/>
    <property type="match status" value="1"/>
</dbReference>
<dbReference type="GO" id="GO:0000287">
    <property type="term" value="F:magnesium ion binding"/>
    <property type="evidence" value="ECO:0007669"/>
    <property type="project" value="UniProtKB-UniRule"/>
</dbReference>
<dbReference type="AlphaFoldDB" id="A0A2P8E8H5"/>
<feature type="binding site" evidence="2">
    <location>
        <begin position="64"/>
        <end position="66"/>
    </location>
    <ligand>
        <name>substrate</name>
    </ligand>
</feature>
<organism evidence="3 4">
    <name type="scientific">Cecembia rubra</name>
    <dbReference type="NCBI Taxonomy" id="1485585"/>
    <lineage>
        <taxon>Bacteria</taxon>
        <taxon>Pseudomonadati</taxon>
        <taxon>Bacteroidota</taxon>
        <taxon>Cytophagia</taxon>
        <taxon>Cytophagales</taxon>
        <taxon>Cyclobacteriaceae</taxon>
        <taxon>Cecembia</taxon>
    </lineage>
</organism>
<keyword evidence="2" id="KW-0479">Metal-binding</keyword>
<comment type="subunit">
    <text evidence="2">Homodimer.</text>
</comment>
<dbReference type="PANTHER" id="PTHR10291">
    <property type="entry name" value="DEHYDRODOLICHYL DIPHOSPHATE SYNTHASE FAMILY MEMBER"/>
    <property type="match status" value="1"/>
</dbReference>
<feature type="active site" description="Proton acceptor" evidence="2">
    <location>
        <position position="67"/>
    </location>
</feature>
<protein>
    <recommendedName>
        <fullName evidence="2">Isoprenyl transferase</fullName>
        <ecNumber evidence="2">2.5.1.-</ecNumber>
    </recommendedName>
</protein>
<feature type="binding site" evidence="2">
    <location>
        <position position="36"/>
    </location>
    <ligand>
        <name>substrate</name>
    </ligand>
</feature>
<evidence type="ECO:0000256" key="2">
    <source>
        <dbReference type="HAMAP-Rule" id="MF_01139"/>
    </source>
</evidence>
<feature type="binding site" evidence="2">
    <location>
        <position position="70"/>
    </location>
    <ligand>
        <name>substrate</name>
    </ligand>
</feature>
<evidence type="ECO:0000256" key="1">
    <source>
        <dbReference type="ARBA" id="ARBA00022679"/>
    </source>
</evidence>
<feature type="binding site" evidence="2">
    <location>
        <position position="68"/>
    </location>
    <ligand>
        <name>substrate</name>
    </ligand>
</feature>
<dbReference type="GO" id="GO:0045547">
    <property type="term" value="F:ditrans,polycis-polyprenyl diphosphate synthase [(2E,6E)-farnesyl diphosphate specific] activity"/>
    <property type="evidence" value="ECO:0007669"/>
    <property type="project" value="TreeGrafter"/>
</dbReference>
<dbReference type="InterPro" id="IPR036424">
    <property type="entry name" value="UPP_synth-like_sf"/>
</dbReference>
<dbReference type="Gene3D" id="3.40.1180.10">
    <property type="entry name" value="Decaprenyl diphosphate synthase-like"/>
    <property type="match status" value="1"/>
</dbReference>
<evidence type="ECO:0000313" key="4">
    <source>
        <dbReference type="Proteomes" id="UP000240708"/>
    </source>
</evidence>
<accession>A0A2P8E8H5</accession>
<dbReference type="RefSeq" id="WP_106566825.1">
    <property type="nucleotide sequence ID" value="NZ_JAUVYL010000004.1"/>
</dbReference>
<keyword evidence="2" id="KW-0460">Magnesium</keyword>
<dbReference type="InterPro" id="IPR018520">
    <property type="entry name" value="UPP_synth-like_CS"/>
</dbReference>
<dbReference type="Pfam" id="PF01255">
    <property type="entry name" value="Prenyltransf"/>
    <property type="match status" value="1"/>
</dbReference>
<feature type="binding site" evidence="2">
    <location>
        <position position="187"/>
    </location>
    <ligand>
        <name>substrate</name>
    </ligand>
</feature>
<dbReference type="Proteomes" id="UP000240708">
    <property type="component" value="Unassembled WGS sequence"/>
</dbReference>
<dbReference type="CDD" id="cd00475">
    <property type="entry name" value="Cis_IPPS"/>
    <property type="match status" value="1"/>
</dbReference>
<gene>
    <name evidence="3" type="ORF">CLV48_103304</name>
</gene>
<dbReference type="PANTHER" id="PTHR10291:SF0">
    <property type="entry name" value="DEHYDRODOLICHYL DIPHOSPHATE SYNTHASE 2"/>
    <property type="match status" value="1"/>
</dbReference>
<dbReference type="InterPro" id="IPR001441">
    <property type="entry name" value="UPP_synth-like"/>
</dbReference>
<evidence type="ECO:0000313" key="3">
    <source>
        <dbReference type="EMBL" id="PSL05789.1"/>
    </source>
</evidence>
<dbReference type="FunFam" id="3.40.1180.10:FF:000001">
    <property type="entry name" value="(2E,6E)-farnesyl-diphosphate-specific ditrans,polycis-undecaprenyl-diphosphate synthase"/>
    <property type="match status" value="1"/>
</dbReference>
<comment type="caution">
    <text evidence="3">The sequence shown here is derived from an EMBL/GenBank/DDBJ whole genome shotgun (WGS) entry which is preliminary data.</text>
</comment>
<dbReference type="OrthoDB" id="4191603at2"/>
<dbReference type="HAMAP" id="MF_01139">
    <property type="entry name" value="ISPT"/>
    <property type="match status" value="1"/>
</dbReference>
<dbReference type="EMBL" id="PYGF01000003">
    <property type="protein sequence ID" value="PSL05789.1"/>
    <property type="molecule type" value="Genomic_DNA"/>
</dbReference>
<dbReference type="NCBIfam" id="NF011405">
    <property type="entry name" value="PRK14830.1"/>
    <property type="match status" value="1"/>
</dbReference>
<comment type="function">
    <text evidence="2">Catalyzes the condensation of isopentenyl diphosphate (IPP) with allylic pyrophosphates generating different type of terpenoids.</text>
</comment>
<dbReference type="EC" id="2.5.1.-" evidence="2"/>
<keyword evidence="1 2" id="KW-0808">Transferase</keyword>
<feature type="binding site" evidence="2">
    <location>
        <position position="32"/>
    </location>
    <ligand>
        <name>substrate</name>
    </ligand>
</feature>
<keyword evidence="4" id="KW-1185">Reference proteome</keyword>
<dbReference type="SUPFAM" id="SSF64005">
    <property type="entry name" value="Undecaprenyl diphosphate synthase"/>
    <property type="match status" value="1"/>
</dbReference>